<comment type="function">
    <text evidence="9">Essential cell division protein. May link together the upstream cell division proteins, which are predominantly cytoplasmic, with the downstream cell division proteins, which are predominantly periplasmic. May control correct divisome assembly.</text>
</comment>
<dbReference type="Gene3D" id="3.40.50.11690">
    <property type="entry name" value="Cell division protein FtsQ/DivIB"/>
    <property type="match status" value="1"/>
</dbReference>
<dbReference type="Gene3D" id="3.10.20.310">
    <property type="entry name" value="membrane protein fhac"/>
    <property type="match status" value="1"/>
</dbReference>
<dbReference type="Proteomes" id="UP000292627">
    <property type="component" value="Unassembled WGS sequence"/>
</dbReference>
<dbReference type="PANTHER" id="PTHR35851:SF1">
    <property type="entry name" value="CELL DIVISION PROTEIN FTSQ"/>
    <property type="match status" value="1"/>
</dbReference>
<keyword evidence="3 9" id="KW-0997">Cell inner membrane</keyword>
<comment type="caution">
    <text evidence="12">The sequence shown here is derived from an EMBL/GenBank/DDBJ whole genome shotgun (WGS) entry which is preliminary data.</text>
</comment>
<dbReference type="GO" id="GO:0043093">
    <property type="term" value="P:FtsZ-dependent cytokinesis"/>
    <property type="evidence" value="ECO:0007669"/>
    <property type="project" value="UniProtKB-UniRule"/>
</dbReference>
<dbReference type="PANTHER" id="PTHR35851">
    <property type="entry name" value="CELL DIVISION PROTEIN FTSQ"/>
    <property type="match status" value="1"/>
</dbReference>
<dbReference type="InterPro" id="IPR026579">
    <property type="entry name" value="FtsQ"/>
</dbReference>
<evidence type="ECO:0000256" key="9">
    <source>
        <dbReference type="HAMAP-Rule" id="MF_00911"/>
    </source>
</evidence>
<dbReference type="InterPro" id="IPR034746">
    <property type="entry name" value="POTRA"/>
</dbReference>
<evidence type="ECO:0000256" key="3">
    <source>
        <dbReference type="ARBA" id="ARBA00022519"/>
    </source>
</evidence>
<evidence type="ECO:0000313" key="13">
    <source>
        <dbReference type="Proteomes" id="UP000292627"/>
    </source>
</evidence>
<sequence>MSNALRVLTWILALALVALPVVAVFNGWIGAERWPLKRLRVAGELHRVDPAQLRAVVLPYAARGYFAVQLSDAQRAVERLPWVERAQVRKRWPDVLEVTVIEHKPFARWGSDKLLSVDGALFPLPRNVDASALPQLGGPESQVAEVVALYNESTQLFAPLGLKVDALAMDARGSWSLTLGNGLNVVIGRADARPRLRRFVRLLPRLLGDPRQLASVDLRYTNGFALTWGADRAPGPASRDAGATPPASPLPPAVDAQAMRAVRDARTFALRLPASIQRVRALLAPTSAFNPLPSTTS</sequence>
<evidence type="ECO:0000256" key="6">
    <source>
        <dbReference type="ARBA" id="ARBA00022989"/>
    </source>
</evidence>
<dbReference type="AlphaFoldDB" id="A0A4Q8LHD0"/>
<dbReference type="GO" id="GO:0090529">
    <property type="term" value="P:cell septum assembly"/>
    <property type="evidence" value="ECO:0007669"/>
    <property type="project" value="InterPro"/>
</dbReference>
<keyword evidence="2 9" id="KW-1003">Cell membrane</keyword>
<evidence type="ECO:0000256" key="4">
    <source>
        <dbReference type="ARBA" id="ARBA00022618"/>
    </source>
</evidence>
<evidence type="ECO:0000256" key="5">
    <source>
        <dbReference type="ARBA" id="ARBA00022692"/>
    </source>
</evidence>
<dbReference type="RefSeq" id="WP_130550197.1">
    <property type="nucleotide sequence ID" value="NZ_SHMC01000001.1"/>
</dbReference>
<dbReference type="InterPro" id="IPR005548">
    <property type="entry name" value="Cell_div_FtsQ/DivIB_C"/>
</dbReference>
<reference evidence="12 13" key="1">
    <citation type="submission" date="2019-02" db="EMBL/GenBank/DDBJ databases">
        <title>WGS of Pseudoxanthomonas species novum from clinical isolates.</title>
        <authorList>
            <person name="Bernier A.-M."/>
            <person name="Bernard K."/>
            <person name="Vachon A."/>
        </authorList>
    </citation>
    <scope>NUCLEOTIDE SEQUENCE [LARGE SCALE GENOMIC DNA]</scope>
    <source>
        <strain evidence="12 13">NML171200</strain>
    </source>
</reference>
<comment type="subcellular location">
    <subcellularLocation>
        <location evidence="9">Cell inner membrane</location>
        <topology evidence="9">Single-pass type II membrane protein</topology>
    </subcellularLocation>
    <subcellularLocation>
        <location evidence="1">Membrane</location>
    </subcellularLocation>
    <text evidence="9">Localizes to the division septum.</text>
</comment>
<dbReference type="EMBL" id="SHMC01000001">
    <property type="protein sequence ID" value="TAA28674.1"/>
    <property type="molecule type" value="Genomic_DNA"/>
</dbReference>
<dbReference type="GO" id="GO:0032153">
    <property type="term" value="C:cell division site"/>
    <property type="evidence" value="ECO:0007669"/>
    <property type="project" value="UniProtKB-UniRule"/>
</dbReference>
<evidence type="ECO:0000256" key="8">
    <source>
        <dbReference type="ARBA" id="ARBA00023306"/>
    </source>
</evidence>
<evidence type="ECO:0000256" key="2">
    <source>
        <dbReference type="ARBA" id="ARBA00022475"/>
    </source>
</evidence>
<evidence type="ECO:0000256" key="7">
    <source>
        <dbReference type="ARBA" id="ARBA00023136"/>
    </source>
</evidence>
<name>A0A4Q8LHD0_9GAMM</name>
<comment type="subunit">
    <text evidence="9">Part of a complex composed of FtsB, FtsL and FtsQ.</text>
</comment>
<evidence type="ECO:0000259" key="11">
    <source>
        <dbReference type="PROSITE" id="PS51779"/>
    </source>
</evidence>
<keyword evidence="5 9" id="KW-0812">Transmembrane</keyword>
<gene>
    <name evidence="9" type="primary">ftsQ</name>
    <name evidence="12" type="ORF">EA660_03610</name>
</gene>
<dbReference type="Pfam" id="PF08478">
    <property type="entry name" value="POTRA_1"/>
    <property type="match status" value="1"/>
</dbReference>
<feature type="domain" description="POTRA" evidence="11">
    <location>
        <begin position="34"/>
        <end position="103"/>
    </location>
</feature>
<dbReference type="OrthoDB" id="9790370at2"/>
<dbReference type="InterPro" id="IPR045335">
    <property type="entry name" value="FtsQ_C_sf"/>
</dbReference>
<evidence type="ECO:0000256" key="1">
    <source>
        <dbReference type="ARBA" id="ARBA00004370"/>
    </source>
</evidence>
<keyword evidence="7 9" id="KW-0472">Membrane</keyword>
<evidence type="ECO:0000313" key="12">
    <source>
        <dbReference type="EMBL" id="TAA28674.1"/>
    </source>
</evidence>
<protein>
    <recommendedName>
        <fullName evidence="9">Cell division protein FtsQ</fullName>
    </recommendedName>
</protein>
<evidence type="ECO:0000256" key="10">
    <source>
        <dbReference type="SAM" id="MobiDB-lite"/>
    </source>
</evidence>
<dbReference type="Pfam" id="PF03799">
    <property type="entry name" value="FtsQ_DivIB_C"/>
    <property type="match status" value="1"/>
</dbReference>
<keyword evidence="6 9" id="KW-1133">Transmembrane helix</keyword>
<dbReference type="HAMAP" id="MF_00911">
    <property type="entry name" value="FtsQ_subfam"/>
    <property type="match status" value="1"/>
</dbReference>
<dbReference type="InterPro" id="IPR013685">
    <property type="entry name" value="POTRA_FtsQ_type"/>
</dbReference>
<feature type="region of interest" description="Disordered" evidence="10">
    <location>
        <begin position="234"/>
        <end position="253"/>
    </location>
</feature>
<accession>A0A4Q8LHD0</accession>
<dbReference type="GO" id="GO:0005886">
    <property type="term" value="C:plasma membrane"/>
    <property type="evidence" value="ECO:0007669"/>
    <property type="project" value="UniProtKB-SubCell"/>
</dbReference>
<keyword evidence="4 9" id="KW-0132">Cell division</keyword>
<organism evidence="12 13">
    <name type="scientific">Pseudoxanthomonas winnipegensis</name>
    <dbReference type="NCBI Taxonomy" id="2480810"/>
    <lineage>
        <taxon>Bacteria</taxon>
        <taxon>Pseudomonadati</taxon>
        <taxon>Pseudomonadota</taxon>
        <taxon>Gammaproteobacteria</taxon>
        <taxon>Lysobacterales</taxon>
        <taxon>Lysobacteraceae</taxon>
        <taxon>Pseudoxanthomonas</taxon>
    </lineage>
</organism>
<comment type="similarity">
    <text evidence="9">Belongs to the FtsQ/DivIB family. FtsQ subfamily.</text>
</comment>
<proteinExistence type="inferred from homology"/>
<dbReference type="PROSITE" id="PS51779">
    <property type="entry name" value="POTRA"/>
    <property type="match status" value="1"/>
</dbReference>
<keyword evidence="8 9" id="KW-0131">Cell cycle</keyword>